<comment type="caution">
    <text evidence="3">The sequence shown here is derived from an EMBL/GenBank/DDBJ whole genome shotgun (WGS) entry which is preliminary data.</text>
</comment>
<gene>
    <name evidence="3" type="ORF">JOF54_003425</name>
</gene>
<evidence type="ECO:0000256" key="1">
    <source>
        <dbReference type="SAM" id="MobiDB-lite"/>
    </source>
</evidence>
<dbReference type="RefSeq" id="WP_210058026.1">
    <property type="nucleotide sequence ID" value="NZ_BAAAMH010000024.1"/>
</dbReference>
<proteinExistence type="predicted"/>
<evidence type="ECO:0000256" key="2">
    <source>
        <dbReference type="SAM" id="Phobius"/>
    </source>
</evidence>
<organism evidence="3 4">
    <name type="scientific">Microlunatus capsulatus</name>
    <dbReference type="NCBI Taxonomy" id="99117"/>
    <lineage>
        <taxon>Bacteria</taxon>
        <taxon>Bacillati</taxon>
        <taxon>Actinomycetota</taxon>
        <taxon>Actinomycetes</taxon>
        <taxon>Propionibacteriales</taxon>
        <taxon>Propionibacteriaceae</taxon>
        <taxon>Microlunatus</taxon>
    </lineage>
</organism>
<feature type="transmembrane region" description="Helical" evidence="2">
    <location>
        <begin position="69"/>
        <end position="94"/>
    </location>
</feature>
<sequence>MSTTPNDPTPTGAGASALDTPAGAAAPADRSVGELVSSLSTDLSRLVRDEMRLAQAEVTTKAKKAGIGVGAFGAAGVLALYAVGVLLAAAVLGLSTVLPGWLAALIVGVVVLLVAGVAALVGRKKVQEAAPPVPTRAVESVKTDVQEIKESVKR</sequence>
<protein>
    <recommendedName>
        <fullName evidence="5">Phage holin family protein</fullName>
    </recommendedName>
</protein>
<dbReference type="Pfam" id="PF07332">
    <property type="entry name" value="Phage_holin_3_6"/>
    <property type="match status" value="1"/>
</dbReference>
<evidence type="ECO:0000313" key="3">
    <source>
        <dbReference type="EMBL" id="MBP2418503.1"/>
    </source>
</evidence>
<evidence type="ECO:0000313" key="4">
    <source>
        <dbReference type="Proteomes" id="UP000758168"/>
    </source>
</evidence>
<evidence type="ECO:0008006" key="5">
    <source>
        <dbReference type="Google" id="ProtNLM"/>
    </source>
</evidence>
<feature type="region of interest" description="Disordered" evidence="1">
    <location>
        <begin position="1"/>
        <end position="29"/>
    </location>
</feature>
<reference evidence="3 4" key="1">
    <citation type="submission" date="2021-03" db="EMBL/GenBank/DDBJ databases">
        <title>Sequencing the genomes of 1000 actinobacteria strains.</title>
        <authorList>
            <person name="Klenk H.-P."/>
        </authorList>
    </citation>
    <scope>NUCLEOTIDE SEQUENCE [LARGE SCALE GENOMIC DNA]</scope>
    <source>
        <strain evidence="3 4">DSM 12936</strain>
    </source>
</reference>
<dbReference type="InterPro" id="IPR009937">
    <property type="entry name" value="Phage_holin_3_6"/>
</dbReference>
<dbReference type="Proteomes" id="UP000758168">
    <property type="component" value="Unassembled WGS sequence"/>
</dbReference>
<feature type="transmembrane region" description="Helical" evidence="2">
    <location>
        <begin position="100"/>
        <end position="121"/>
    </location>
</feature>
<dbReference type="EMBL" id="JAGIOB010000001">
    <property type="protein sequence ID" value="MBP2418503.1"/>
    <property type="molecule type" value="Genomic_DNA"/>
</dbReference>
<name>A0ABS4ZBQ6_9ACTN</name>
<keyword evidence="2" id="KW-1133">Transmembrane helix</keyword>
<keyword evidence="2" id="KW-0472">Membrane</keyword>
<accession>A0ABS4ZBQ6</accession>
<keyword evidence="2" id="KW-0812">Transmembrane</keyword>
<keyword evidence="4" id="KW-1185">Reference proteome</keyword>
<feature type="compositionally biased region" description="Low complexity" evidence="1">
    <location>
        <begin position="13"/>
        <end position="29"/>
    </location>
</feature>